<gene>
    <name evidence="2" type="ORF">O1G21_39855</name>
</gene>
<feature type="compositionally biased region" description="Low complexity" evidence="1">
    <location>
        <begin position="9"/>
        <end position="20"/>
    </location>
</feature>
<feature type="region of interest" description="Disordered" evidence="1">
    <location>
        <begin position="77"/>
        <end position="99"/>
    </location>
</feature>
<geneLocation type="plasmid" evidence="2 3">
    <name>punmamed2</name>
</geneLocation>
<keyword evidence="2" id="KW-0614">Plasmid</keyword>
<dbReference type="Proteomes" id="UP001212821">
    <property type="component" value="Plasmid punmamed2"/>
</dbReference>
<sequence length="99" mass="10251">MTSQLPRGLTSLIPTSPTPTAGQRAAAQLLQLDQALLPIPVIAAAAELIADRLEDPDQTTRDAAGAVLAHLHAALASAAPRPAENQPAEPELGRRRPPA</sequence>
<keyword evidence="3" id="KW-1185">Reference proteome</keyword>
<reference evidence="2 3" key="1">
    <citation type="submission" date="2022-12" db="EMBL/GenBank/DDBJ databases">
        <title>HUAS 3-15.</title>
        <authorList>
            <person name="Mo P."/>
        </authorList>
    </citation>
    <scope>NUCLEOTIDE SEQUENCE [LARGE SCALE GENOMIC DNA]</scope>
    <source>
        <strain evidence="2 3">HUAS 3-15</strain>
        <plasmid evidence="2 3">punmamed2</plasmid>
    </source>
</reference>
<feature type="region of interest" description="Disordered" evidence="1">
    <location>
        <begin position="1"/>
        <end position="20"/>
    </location>
</feature>
<evidence type="ECO:0000313" key="3">
    <source>
        <dbReference type="Proteomes" id="UP001212821"/>
    </source>
</evidence>
<organism evidence="2 3">
    <name type="scientific">Kitasatospora cathayae</name>
    <dbReference type="NCBI Taxonomy" id="3004092"/>
    <lineage>
        <taxon>Bacteria</taxon>
        <taxon>Bacillati</taxon>
        <taxon>Actinomycetota</taxon>
        <taxon>Actinomycetes</taxon>
        <taxon>Kitasatosporales</taxon>
        <taxon>Streptomycetaceae</taxon>
        <taxon>Kitasatospora</taxon>
    </lineage>
</organism>
<proteinExistence type="predicted"/>
<evidence type="ECO:0000313" key="2">
    <source>
        <dbReference type="EMBL" id="WBP91948.1"/>
    </source>
</evidence>
<evidence type="ECO:0000256" key="1">
    <source>
        <dbReference type="SAM" id="MobiDB-lite"/>
    </source>
</evidence>
<dbReference type="RefSeq" id="WP_270151573.1">
    <property type="nucleotide sequence ID" value="NZ_CP115451.1"/>
</dbReference>
<dbReference type="EMBL" id="CP115451">
    <property type="protein sequence ID" value="WBP91948.1"/>
    <property type="molecule type" value="Genomic_DNA"/>
</dbReference>
<name>A0ABY7QGR6_9ACTN</name>
<protein>
    <submittedName>
        <fullName evidence="2">Uncharacterized protein</fullName>
    </submittedName>
</protein>
<accession>A0ABY7QGR6</accession>